<sequence length="176" mass="19253">MAGSRRGGDEEACRVGLLDGHGGAKKDDWQVVAGGEESSKLGRRVLEESKKLWVIVAPAMFSRIVTFSMNVITQAFAGHLGDLELAAISIANTVVVGFSFGLMVRTRQPAASACLRSNSFVSLLLCFESSSSFSIYLWGLGLPIWLGFLLLQRSRITIQIHHFPIILKEKKIFPTT</sequence>
<feature type="transmembrane region" description="Helical" evidence="2">
    <location>
        <begin position="133"/>
        <end position="151"/>
    </location>
</feature>
<reference evidence="3 4" key="1">
    <citation type="submission" date="2017-09" db="EMBL/GenBank/DDBJ databases">
        <authorList>
            <consortium name="International Durum Wheat Genome Sequencing Consortium (IDWGSC)"/>
            <person name="Milanesi L."/>
        </authorList>
    </citation>
    <scope>NUCLEOTIDE SEQUENCE [LARGE SCALE GENOMIC DNA]</scope>
    <source>
        <strain evidence="4">cv. Svevo</strain>
    </source>
</reference>
<proteinExistence type="inferred from homology"/>
<protein>
    <recommendedName>
        <fullName evidence="5">Protein DETOXIFICATION</fullName>
    </recommendedName>
</protein>
<dbReference type="Proteomes" id="UP000324705">
    <property type="component" value="Chromosome 4B"/>
</dbReference>
<feature type="transmembrane region" description="Helical" evidence="2">
    <location>
        <begin position="85"/>
        <end position="103"/>
    </location>
</feature>
<keyword evidence="2" id="KW-0812">Transmembrane</keyword>
<comment type="similarity">
    <text evidence="1">Belongs to the multi antimicrobial extrusion (MATE) (TC 2.A.66.1) family.</text>
</comment>
<dbReference type="Pfam" id="PF01554">
    <property type="entry name" value="MatE"/>
    <property type="match status" value="1"/>
</dbReference>
<evidence type="ECO:0008006" key="5">
    <source>
        <dbReference type="Google" id="ProtNLM"/>
    </source>
</evidence>
<dbReference type="EMBL" id="LT934118">
    <property type="protein sequence ID" value="VAI09709.1"/>
    <property type="molecule type" value="Genomic_DNA"/>
</dbReference>
<name>A0A9R0WFD6_TRITD</name>
<keyword evidence="2" id="KW-1133">Transmembrane helix</keyword>
<keyword evidence="4" id="KW-1185">Reference proteome</keyword>
<evidence type="ECO:0000313" key="3">
    <source>
        <dbReference type="EMBL" id="VAI09709.1"/>
    </source>
</evidence>
<organism evidence="3 4">
    <name type="scientific">Triticum turgidum subsp. durum</name>
    <name type="common">Durum wheat</name>
    <name type="synonym">Triticum durum</name>
    <dbReference type="NCBI Taxonomy" id="4567"/>
    <lineage>
        <taxon>Eukaryota</taxon>
        <taxon>Viridiplantae</taxon>
        <taxon>Streptophyta</taxon>
        <taxon>Embryophyta</taxon>
        <taxon>Tracheophyta</taxon>
        <taxon>Spermatophyta</taxon>
        <taxon>Magnoliopsida</taxon>
        <taxon>Liliopsida</taxon>
        <taxon>Poales</taxon>
        <taxon>Poaceae</taxon>
        <taxon>BOP clade</taxon>
        <taxon>Pooideae</taxon>
        <taxon>Triticodae</taxon>
        <taxon>Triticeae</taxon>
        <taxon>Triticinae</taxon>
        <taxon>Triticum</taxon>
    </lineage>
</organism>
<dbReference type="AlphaFoldDB" id="A0A9R0WFD6"/>
<gene>
    <name evidence="3" type="ORF">TRITD_4Bv1G175800</name>
</gene>
<evidence type="ECO:0000256" key="1">
    <source>
        <dbReference type="ARBA" id="ARBA00010199"/>
    </source>
</evidence>
<dbReference type="GO" id="GO:0042910">
    <property type="term" value="F:xenobiotic transmembrane transporter activity"/>
    <property type="evidence" value="ECO:0007669"/>
    <property type="project" value="InterPro"/>
</dbReference>
<keyword evidence="2" id="KW-0472">Membrane</keyword>
<dbReference type="InterPro" id="IPR002528">
    <property type="entry name" value="MATE_fam"/>
</dbReference>
<dbReference type="Gramene" id="TRITD4Bv1G175800.1">
    <property type="protein sequence ID" value="TRITD4Bv1G175800.1"/>
    <property type="gene ID" value="TRITD4Bv1G175800"/>
</dbReference>
<accession>A0A9R0WFD6</accession>
<evidence type="ECO:0000256" key="2">
    <source>
        <dbReference type="SAM" id="Phobius"/>
    </source>
</evidence>
<dbReference type="GO" id="GO:0015297">
    <property type="term" value="F:antiporter activity"/>
    <property type="evidence" value="ECO:0007669"/>
    <property type="project" value="InterPro"/>
</dbReference>
<evidence type="ECO:0000313" key="4">
    <source>
        <dbReference type="Proteomes" id="UP000324705"/>
    </source>
</evidence>
<dbReference type="PANTHER" id="PTHR11206">
    <property type="entry name" value="MULTIDRUG RESISTANCE PROTEIN"/>
    <property type="match status" value="1"/>
</dbReference>
<feature type="transmembrane region" description="Helical" evidence="2">
    <location>
        <begin position="52"/>
        <end position="73"/>
    </location>
</feature>
<dbReference type="GO" id="GO:0016020">
    <property type="term" value="C:membrane"/>
    <property type="evidence" value="ECO:0007669"/>
    <property type="project" value="InterPro"/>
</dbReference>